<feature type="binding site" evidence="1">
    <location>
        <position position="129"/>
    </location>
    <ligand>
        <name>Mg(2+)</name>
        <dbReference type="ChEBI" id="CHEBI:18420"/>
        <label>1</label>
    </ligand>
</feature>
<name>A0A542SSK9_9MICO</name>
<comment type="caution">
    <text evidence="1">Lacks conserved residue(s) required for the propagation of feature annotation.</text>
</comment>
<dbReference type="InterPro" id="IPR016188">
    <property type="entry name" value="PurM-like_N"/>
</dbReference>
<dbReference type="OrthoDB" id="9802811at2"/>
<keyword evidence="1" id="KW-0784">Thiamine biosynthesis</keyword>
<dbReference type="Proteomes" id="UP000316181">
    <property type="component" value="Unassembled WGS sequence"/>
</dbReference>
<feature type="binding site" evidence="1">
    <location>
        <position position="52"/>
    </location>
    <ligand>
        <name>Mg(2+)</name>
        <dbReference type="ChEBI" id="CHEBI:18420"/>
        <label>2</label>
    </ligand>
</feature>
<dbReference type="InterPro" id="IPR006283">
    <property type="entry name" value="ThiL-like"/>
</dbReference>
<feature type="binding site" evidence="1">
    <location>
        <position position="36"/>
    </location>
    <ligand>
        <name>Mg(2+)</name>
        <dbReference type="ChEBI" id="CHEBI:18420"/>
        <label>4</label>
    </ligand>
</feature>
<reference evidence="4 5" key="1">
    <citation type="submission" date="2019-06" db="EMBL/GenBank/DDBJ databases">
        <title>Sequencing the genomes of 1000 actinobacteria strains.</title>
        <authorList>
            <person name="Klenk H.-P."/>
        </authorList>
    </citation>
    <scope>NUCLEOTIDE SEQUENCE [LARGE SCALE GENOMIC DNA]</scope>
    <source>
        <strain evidence="4 5">DSM 10596</strain>
    </source>
</reference>
<keyword evidence="1 4" id="KW-0418">Kinase</keyword>
<dbReference type="GO" id="GO:0009030">
    <property type="term" value="F:thiamine-phosphate kinase activity"/>
    <property type="evidence" value="ECO:0007669"/>
    <property type="project" value="UniProtKB-UniRule"/>
</dbReference>
<keyword evidence="1" id="KW-0460">Magnesium</keyword>
<dbReference type="PIRSF" id="PIRSF005303">
    <property type="entry name" value="Thiam_monoph_kin"/>
    <property type="match status" value="1"/>
</dbReference>
<feature type="binding site" evidence="1">
    <location>
        <position position="50"/>
    </location>
    <ligand>
        <name>Mg(2+)</name>
        <dbReference type="ChEBI" id="CHEBI:18420"/>
        <label>4</label>
    </ligand>
</feature>
<comment type="pathway">
    <text evidence="1">Cofactor biosynthesis; thiamine diphosphate biosynthesis; thiamine diphosphate from thiamine phosphate: step 1/1.</text>
</comment>
<comment type="caution">
    <text evidence="4">The sequence shown here is derived from an EMBL/GenBank/DDBJ whole genome shotgun (WGS) entry which is preliminary data.</text>
</comment>
<dbReference type="AlphaFoldDB" id="A0A542SSK9"/>
<dbReference type="GO" id="GO:0009229">
    <property type="term" value="P:thiamine diphosphate biosynthetic process"/>
    <property type="evidence" value="ECO:0007669"/>
    <property type="project" value="UniProtKB-UniRule"/>
</dbReference>
<dbReference type="NCBIfam" id="TIGR01379">
    <property type="entry name" value="thiL"/>
    <property type="match status" value="1"/>
</dbReference>
<keyword evidence="1" id="KW-0547">Nucleotide-binding</keyword>
<feature type="binding site" evidence="1">
    <location>
        <position position="154"/>
    </location>
    <ligand>
        <name>ATP</name>
        <dbReference type="ChEBI" id="CHEBI:30616"/>
    </ligand>
</feature>
<feature type="binding site" evidence="1">
    <location>
        <position position="224"/>
    </location>
    <ligand>
        <name>Mg(2+)</name>
        <dbReference type="ChEBI" id="CHEBI:18420"/>
        <label>3</label>
    </ligand>
</feature>
<feature type="binding site" evidence="1">
    <location>
        <position position="81"/>
    </location>
    <ligand>
        <name>Mg(2+)</name>
        <dbReference type="ChEBI" id="CHEBI:18420"/>
        <label>2</label>
    </ligand>
</feature>
<feature type="binding site" evidence="1">
    <location>
        <position position="282"/>
    </location>
    <ligand>
        <name>substrate</name>
    </ligand>
</feature>
<dbReference type="EC" id="2.7.4.16" evidence="1"/>
<feature type="binding site" evidence="1">
    <location>
        <position position="52"/>
    </location>
    <ligand>
        <name>Mg(2+)</name>
        <dbReference type="ChEBI" id="CHEBI:18420"/>
        <label>1</label>
    </ligand>
</feature>
<feature type="binding site" evidence="1">
    <location>
        <position position="51"/>
    </location>
    <ligand>
        <name>Mg(2+)</name>
        <dbReference type="ChEBI" id="CHEBI:18420"/>
        <label>1</label>
    </ligand>
</feature>
<dbReference type="Pfam" id="PF02769">
    <property type="entry name" value="AIRS_C"/>
    <property type="match status" value="1"/>
</dbReference>
<dbReference type="HAMAP" id="MF_02128">
    <property type="entry name" value="TMP_kinase"/>
    <property type="match status" value="1"/>
</dbReference>
<keyword evidence="1" id="KW-0479">Metal-binding</keyword>
<evidence type="ECO:0000259" key="3">
    <source>
        <dbReference type="Pfam" id="PF02769"/>
    </source>
</evidence>
<dbReference type="GO" id="GO:0005524">
    <property type="term" value="F:ATP binding"/>
    <property type="evidence" value="ECO:0007669"/>
    <property type="project" value="UniProtKB-UniRule"/>
</dbReference>
<organism evidence="4 5">
    <name type="scientific">Rarobacter incanus</name>
    <dbReference type="NCBI Taxonomy" id="153494"/>
    <lineage>
        <taxon>Bacteria</taxon>
        <taxon>Bacillati</taxon>
        <taxon>Actinomycetota</taxon>
        <taxon>Actinomycetes</taxon>
        <taxon>Micrococcales</taxon>
        <taxon>Rarobacteraceae</taxon>
        <taxon>Rarobacter</taxon>
    </lineage>
</organism>
<feature type="binding site" evidence="1">
    <location>
        <begin position="128"/>
        <end position="129"/>
    </location>
    <ligand>
        <name>ATP</name>
        <dbReference type="ChEBI" id="CHEBI:30616"/>
    </ligand>
</feature>
<dbReference type="GO" id="GO:0009228">
    <property type="term" value="P:thiamine biosynthetic process"/>
    <property type="evidence" value="ECO:0007669"/>
    <property type="project" value="UniProtKB-KW"/>
</dbReference>
<dbReference type="InterPro" id="IPR010918">
    <property type="entry name" value="PurM-like_C_dom"/>
</dbReference>
<keyword evidence="5" id="KW-1185">Reference proteome</keyword>
<proteinExistence type="inferred from homology"/>
<dbReference type="PANTHER" id="PTHR30270">
    <property type="entry name" value="THIAMINE-MONOPHOSPHATE KINASE"/>
    <property type="match status" value="1"/>
</dbReference>
<evidence type="ECO:0000256" key="1">
    <source>
        <dbReference type="HAMAP-Rule" id="MF_02128"/>
    </source>
</evidence>
<evidence type="ECO:0000259" key="2">
    <source>
        <dbReference type="Pfam" id="PF00586"/>
    </source>
</evidence>
<feature type="binding site" evidence="1">
    <location>
        <position position="81"/>
    </location>
    <ligand>
        <name>Mg(2+)</name>
        <dbReference type="ChEBI" id="CHEBI:18420"/>
        <label>4</label>
    </ligand>
</feature>
<dbReference type="PANTHER" id="PTHR30270:SF0">
    <property type="entry name" value="THIAMINE-MONOPHOSPHATE KINASE"/>
    <property type="match status" value="1"/>
</dbReference>
<dbReference type="SUPFAM" id="SSF55326">
    <property type="entry name" value="PurM N-terminal domain-like"/>
    <property type="match status" value="1"/>
</dbReference>
<protein>
    <recommendedName>
        <fullName evidence="1">Thiamine-monophosphate kinase</fullName>
        <shortName evidence="1">TMP kinase</shortName>
        <shortName evidence="1">Thiamine-phosphate kinase</shortName>
        <ecNumber evidence="1">2.7.4.16</ecNumber>
    </recommendedName>
</protein>
<feature type="binding site" evidence="1">
    <location>
        <position position="81"/>
    </location>
    <ligand>
        <name>Mg(2+)</name>
        <dbReference type="ChEBI" id="CHEBI:18420"/>
        <label>3</label>
    </ligand>
</feature>
<feature type="binding site" evidence="1">
    <location>
        <position position="327"/>
    </location>
    <ligand>
        <name>substrate</name>
    </ligand>
</feature>
<accession>A0A542SSK9</accession>
<comment type="miscellaneous">
    <text evidence="1">Reaction mechanism of ThiL seems to utilize a direct, inline transfer of the gamma-phosphate of ATP to TMP rather than a phosphorylated enzyme intermediate.</text>
</comment>
<dbReference type="CDD" id="cd02194">
    <property type="entry name" value="ThiL"/>
    <property type="match status" value="1"/>
</dbReference>
<feature type="domain" description="PurM-like C-terminal" evidence="3">
    <location>
        <begin position="158"/>
        <end position="255"/>
    </location>
</feature>
<feature type="binding site" evidence="1">
    <location>
        <position position="226"/>
    </location>
    <ligand>
        <name>ATP</name>
        <dbReference type="ChEBI" id="CHEBI:30616"/>
    </ligand>
</feature>
<dbReference type="InterPro" id="IPR036921">
    <property type="entry name" value="PurM-like_N_sf"/>
</dbReference>
<dbReference type="Gene3D" id="3.90.650.10">
    <property type="entry name" value="PurM-like C-terminal domain"/>
    <property type="match status" value="1"/>
</dbReference>
<dbReference type="RefSeq" id="WP_142113108.1">
    <property type="nucleotide sequence ID" value="NZ_BAAATB010000006.1"/>
</dbReference>
<dbReference type="GO" id="GO:0000287">
    <property type="term" value="F:magnesium ion binding"/>
    <property type="evidence" value="ECO:0007669"/>
    <property type="project" value="UniProtKB-UniRule"/>
</dbReference>
<feature type="binding site" evidence="1">
    <location>
        <position position="36"/>
    </location>
    <ligand>
        <name>Mg(2+)</name>
        <dbReference type="ChEBI" id="CHEBI:18420"/>
        <label>3</label>
    </ligand>
</feature>
<evidence type="ECO:0000313" key="5">
    <source>
        <dbReference type="Proteomes" id="UP000316181"/>
    </source>
</evidence>
<evidence type="ECO:0000313" key="4">
    <source>
        <dbReference type="EMBL" id="TQK77257.1"/>
    </source>
</evidence>
<feature type="binding site" evidence="1">
    <location>
        <position position="59"/>
    </location>
    <ligand>
        <name>substrate</name>
    </ligand>
</feature>
<dbReference type="NCBIfam" id="NF004351">
    <property type="entry name" value="PRK05731.1-4"/>
    <property type="match status" value="1"/>
</dbReference>
<dbReference type="InterPro" id="IPR036676">
    <property type="entry name" value="PurM-like_C_sf"/>
</dbReference>
<comment type="similarity">
    <text evidence="1">Belongs to the thiamine-monophosphate kinase family.</text>
</comment>
<comment type="function">
    <text evidence="1">Catalyzes the ATP-dependent phosphorylation of thiamine-monophosphate (TMP) to form thiamine-pyrophosphate (TPP), the active form of vitamin B1.</text>
</comment>
<gene>
    <name evidence="1" type="primary">thiL</name>
    <name evidence="4" type="ORF">FB389_1976</name>
</gene>
<dbReference type="Gene3D" id="3.30.1330.10">
    <property type="entry name" value="PurM-like, N-terminal domain"/>
    <property type="match status" value="1"/>
</dbReference>
<dbReference type="UniPathway" id="UPA00060">
    <property type="reaction ID" value="UER00142"/>
</dbReference>
<keyword evidence="1" id="KW-0808">Transferase</keyword>
<keyword evidence="1" id="KW-0067">ATP-binding</keyword>
<sequence>MTERVQDLDEAELLTRIFAVLGSASAASTLLGPGDDSAIVAAADGRFTISTDLLVEGHHFRRDWSSGYDIGWRAAMQNMADAAAMGARPTALTVGLVLPADTEVAFVQELARGFVDAGGPWALDVVGGDLVAGPCLMVAVTVTGDLGAAPAVLRSGARPGDVLALAGRCGWSAAGLAVLGSGRLDETVTRTHPQVRAVIEAFRRPVAAIAEGVAARPHAHAMMDVSDGLVRDAARIAAASGVSIELREPEIALARDAELLGAVAEFLGDPGLVRAWLLGGGEDHAMLAAFPADAVPAGFAPVGAVKARAGQAPAVTVAGAEPHVRGWDHFRR</sequence>
<comment type="catalytic activity">
    <reaction evidence="1">
        <text>thiamine phosphate + ATP = thiamine diphosphate + ADP</text>
        <dbReference type="Rhea" id="RHEA:15913"/>
        <dbReference type="ChEBI" id="CHEBI:30616"/>
        <dbReference type="ChEBI" id="CHEBI:37575"/>
        <dbReference type="ChEBI" id="CHEBI:58937"/>
        <dbReference type="ChEBI" id="CHEBI:456216"/>
        <dbReference type="EC" id="2.7.4.16"/>
    </reaction>
</comment>
<dbReference type="SUPFAM" id="SSF56042">
    <property type="entry name" value="PurM C-terminal domain-like"/>
    <property type="match status" value="1"/>
</dbReference>
<dbReference type="Pfam" id="PF00586">
    <property type="entry name" value="AIRS"/>
    <property type="match status" value="1"/>
</dbReference>
<feature type="binding site" evidence="1">
    <location>
        <position position="227"/>
    </location>
    <ligand>
        <name>Mg(2+)</name>
        <dbReference type="ChEBI" id="CHEBI:18420"/>
        <label>5</label>
    </ligand>
</feature>
<feature type="domain" description="PurM-like N-terminal" evidence="2">
    <location>
        <begin position="34"/>
        <end position="144"/>
    </location>
</feature>
<dbReference type="EMBL" id="VFNV01000001">
    <property type="protein sequence ID" value="TQK77257.1"/>
    <property type="molecule type" value="Genomic_DNA"/>
</dbReference>